<protein>
    <recommendedName>
        <fullName evidence="3">Tail assembly chaperone</fullName>
    </recommendedName>
</protein>
<dbReference type="Proteomes" id="UP000503540">
    <property type="component" value="Chromosome"/>
</dbReference>
<sequence length="109" mass="12175">MATRKSSTAAEAVGRFFEIQQELSDRRRGPYQLTKDIVIQPMTRRQAIAMRDAEGDEEQLKILLGGQYEAIAALYDDRPFDEWVAFQRDLYAHFYGAGAAELPGGSSGS</sequence>
<evidence type="ECO:0000313" key="1">
    <source>
        <dbReference type="EMBL" id="QIS16596.1"/>
    </source>
</evidence>
<name>A0A6G9YUB9_9NOCA</name>
<dbReference type="EMBL" id="CP046172">
    <property type="protein sequence ID" value="QIS16596.1"/>
    <property type="molecule type" value="Genomic_DNA"/>
</dbReference>
<keyword evidence="2" id="KW-1185">Reference proteome</keyword>
<gene>
    <name evidence="1" type="ORF">F5544_43965</name>
</gene>
<evidence type="ECO:0000313" key="2">
    <source>
        <dbReference type="Proteomes" id="UP000503540"/>
    </source>
</evidence>
<dbReference type="RefSeq" id="WP_167478650.1">
    <property type="nucleotide sequence ID" value="NZ_CP046172.1"/>
</dbReference>
<proteinExistence type="predicted"/>
<dbReference type="AlphaFoldDB" id="A0A6G9YUB9"/>
<reference evidence="1 2" key="1">
    <citation type="journal article" date="2019" name="ACS Chem. Biol.">
        <title>Identification and Mobilization of a Cryptic Antibiotic Biosynthesis Gene Locus from a Human-Pathogenic Nocardia Isolate.</title>
        <authorList>
            <person name="Herisse M."/>
            <person name="Ishida K."/>
            <person name="Porter J.L."/>
            <person name="Howden B."/>
            <person name="Hertweck C."/>
            <person name="Stinear T.P."/>
            <person name="Pidot S.J."/>
        </authorList>
    </citation>
    <scope>NUCLEOTIDE SEQUENCE [LARGE SCALE GENOMIC DNA]</scope>
    <source>
        <strain evidence="1 2">AUSMDU00012717</strain>
    </source>
</reference>
<dbReference type="KEGG" id="nah:F5544_43965"/>
<organism evidence="1 2">
    <name type="scientific">Nocardia arthritidis</name>
    <dbReference type="NCBI Taxonomy" id="228602"/>
    <lineage>
        <taxon>Bacteria</taxon>
        <taxon>Bacillati</taxon>
        <taxon>Actinomycetota</taxon>
        <taxon>Actinomycetes</taxon>
        <taxon>Mycobacteriales</taxon>
        <taxon>Nocardiaceae</taxon>
        <taxon>Nocardia</taxon>
    </lineage>
</organism>
<accession>A0A6G9YUB9</accession>
<evidence type="ECO:0008006" key="3">
    <source>
        <dbReference type="Google" id="ProtNLM"/>
    </source>
</evidence>